<protein>
    <submittedName>
        <fullName evidence="1">Rgp1-domain-containing protein</fullName>
    </submittedName>
</protein>
<reference evidence="1" key="2">
    <citation type="journal article" date="2022" name="New Phytol.">
        <title>Evolutionary transition to the ectomycorrhizal habit in the genomes of a hyperdiverse lineage of mushroom-forming fungi.</title>
        <authorList>
            <person name="Looney B."/>
            <person name="Miyauchi S."/>
            <person name="Morin E."/>
            <person name="Drula E."/>
            <person name="Courty P.E."/>
            <person name="Kohler A."/>
            <person name="Kuo A."/>
            <person name="LaButti K."/>
            <person name="Pangilinan J."/>
            <person name="Lipzen A."/>
            <person name="Riley R."/>
            <person name="Andreopoulos W."/>
            <person name="He G."/>
            <person name="Johnson J."/>
            <person name="Nolan M."/>
            <person name="Tritt A."/>
            <person name="Barry K.W."/>
            <person name="Grigoriev I.V."/>
            <person name="Nagy L.G."/>
            <person name="Hibbett D."/>
            <person name="Henrissat B."/>
            <person name="Matheny P.B."/>
            <person name="Labbe J."/>
            <person name="Martin F.M."/>
        </authorList>
    </citation>
    <scope>NUCLEOTIDE SEQUENCE</scope>
    <source>
        <strain evidence="1">FP105234-sp</strain>
    </source>
</reference>
<evidence type="ECO:0000313" key="1">
    <source>
        <dbReference type="EMBL" id="KAI0045747.1"/>
    </source>
</evidence>
<sequence>MSVITADLDTALRVVVTPSQSSYFAGEPLSVTITITNTRSPSQPHTARTPGHGHTRSAHSVSSARLARPPTSPGLVRTPSTAIPKQGTQIKTQERVRKGLVGRGRAGEHDGVNGLKRRVPVKSLSVDILPSEVEEQLLREEGRRGLPGAVQKREDGRLMRSVPSSPLISSPLARAPAAPLPANHPHARKASVYEAAGDHSAPIPQSASASSFAISLDPIAESTTSAAPPTPSFPSPAPTPGIFPSYSTSASKSDAHVYPPRPPRSGQSNLGLGLPTVPTPTSASFPKAESNAELILYAYVHLTGTLALLPPLSAARSPALAALQKRKRLPRGGGSMDIGVASPQLGGPARRTGRDRRSASFAGSLWGLLSPPAQAPVSPTLANGYHPGHRPRAPSYVGALFSPSTVSLPSTSTPIGTGKGAVGLGLAGAGLEEEWDPEVPVPVLEVQPAMLAVDLSLGPGEERTYTYTVKLPEYLPPTFKGRTLKFSYQLSVGACRATTTGNSPGSNSRVMKVPIRVYNHVSVDRPQEAYDLVATPAGRPDGVVKETTSPSKPPSTAQFLLKKPTPPSPFSKPGTVGDLRSYALRLLQPTPSPINGDGPDEPENGREGELTGCREAVEILTRVPKKLSYDVNKDGVKVAVLTFMKSAWRLGETVLGVVELNERAGRARVLKLSAILEAHEALPSSLTSPADARQPYMRRVHAEHHASFILQTQRTTFALDIPPDASPAFQLALGDAAPRGGLEWKVRLCLLVAVAQDGARVKGMLRDGARGEWGSAWVPTAGIAPLERPPVPPAAASSPPPAARGWAAFFASTFMGPSGGGFHDGDEDVDEDGEAGAAEVDLGAGEEGWREMAVETVECEVPVKIWPGNTAFRPMDVVFDV</sequence>
<gene>
    <name evidence="1" type="ORF">FA95DRAFT_1596672</name>
</gene>
<evidence type="ECO:0000313" key="2">
    <source>
        <dbReference type="Proteomes" id="UP000814033"/>
    </source>
</evidence>
<accession>A0ACB8RPA1</accession>
<reference evidence="1" key="1">
    <citation type="submission" date="2021-02" db="EMBL/GenBank/DDBJ databases">
        <authorList>
            <consortium name="DOE Joint Genome Institute"/>
            <person name="Ahrendt S."/>
            <person name="Looney B.P."/>
            <person name="Miyauchi S."/>
            <person name="Morin E."/>
            <person name="Drula E."/>
            <person name="Courty P.E."/>
            <person name="Chicoki N."/>
            <person name="Fauchery L."/>
            <person name="Kohler A."/>
            <person name="Kuo A."/>
            <person name="Labutti K."/>
            <person name="Pangilinan J."/>
            <person name="Lipzen A."/>
            <person name="Riley R."/>
            <person name="Andreopoulos W."/>
            <person name="He G."/>
            <person name="Johnson J."/>
            <person name="Barry K.W."/>
            <person name="Grigoriev I.V."/>
            <person name="Nagy L."/>
            <person name="Hibbett D."/>
            <person name="Henrissat B."/>
            <person name="Matheny P.B."/>
            <person name="Labbe J."/>
            <person name="Martin F."/>
        </authorList>
    </citation>
    <scope>NUCLEOTIDE SEQUENCE</scope>
    <source>
        <strain evidence="1">FP105234-sp</strain>
    </source>
</reference>
<organism evidence="1 2">
    <name type="scientific">Auriscalpium vulgare</name>
    <dbReference type="NCBI Taxonomy" id="40419"/>
    <lineage>
        <taxon>Eukaryota</taxon>
        <taxon>Fungi</taxon>
        <taxon>Dikarya</taxon>
        <taxon>Basidiomycota</taxon>
        <taxon>Agaricomycotina</taxon>
        <taxon>Agaricomycetes</taxon>
        <taxon>Russulales</taxon>
        <taxon>Auriscalpiaceae</taxon>
        <taxon>Auriscalpium</taxon>
    </lineage>
</organism>
<dbReference type="Proteomes" id="UP000814033">
    <property type="component" value="Unassembled WGS sequence"/>
</dbReference>
<dbReference type="EMBL" id="MU275943">
    <property type="protein sequence ID" value="KAI0045747.1"/>
    <property type="molecule type" value="Genomic_DNA"/>
</dbReference>
<keyword evidence="2" id="KW-1185">Reference proteome</keyword>
<proteinExistence type="predicted"/>
<name>A0ACB8RPA1_9AGAM</name>
<comment type="caution">
    <text evidence="1">The sequence shown here is derived from an EMBL/GenBank/DDBJ whole genome shotgun (WGS) entry which is preliminary data.</text>
</comment>